<evidence type="ECO:0000256" key="2">
    <source>
        <dbReference type="ARBA" id="ARBA00007866"/>
    </source>
</evidence>
<dbReference type="GO" id="GO:0042773">
    <property type="term" value="P:ATP synthesis coupled electron transport"/>
    <property type="evidence" value="ECO:0007669"/>
    <property type="project" value="TreeGrafter"/>
</dbReference>
<keyword evidence="13" id="KW-0999">Mitochondrion inner membrane</keyword>
<evidence type="ECO:0000256" key="4">
    <source>
        <dbReference type="ARBA" id="ARBA00022660"/>
    </source>
</evidence>
<dbReference type="InterPro" id="IPR045187">
    <property type="entry name" value="CcO_II"/>
</dbReference>
<dbReference type="Gene3D" id="1.10.287.90">
    <property type="match status" value="1"/>
</dbReference>
<dbReference type="GO" id="GO:0005507">
    <property type="term" value="F:copper ion binding"/>
    <property type="evidence" value="ECO:0007669"/>
    <property type="project" value="InterPro"/>
</dbReference>
<dbReference type="InterPro" id="IPR001505">
    <property type="entry name" value="Copper_CuA"/>
</dbReference>
<accession>A0A146I6R2</accession>
<comment type="cofactor">
    <cofactor evidence="13">
        <name>Cu cation</name>
        <dbReference type="ChEBI" id="CHEBI:23378"/>
    </cofactor>
    <text evidence="13">Binds a copper A center.</text>
</comment>
<keyword evidence="11 13" id="KW-0472">Membrane</keyword>
<dbReference type="FunFam" id="2.60.40.420:FF:000001">
    <property type="entry name" value="Cytochrome c oxidase subunit 2"/>
    <property type="match status" value="1"/>
</dbReference>
<dbReference type="InterPro" id="IPR002429">
    <property type="entry name" value="CcO_II-like_C"/>
</dbReference>
<keyword evidence="9 14" id="KW-1133">Transmembrane helix</keyword>
<proteinExistence type="inferred from homology"/>
<feature type="domain" description="Cytochrome oxidase subunit II transmembrane region profile" evidence="16">
    <location>
        <begin position="7"/>
        <end position="113"/>
    </location>
</feature>
<evidence type="ECO:0000256" key="11">
    <source>
        <dbReference type="ARBA" id="ARBA00023136"/>
    </source>
</evidence>
<evidence type="ECO:0000259" key="16">
    <source>
        <dbReference type="PROSITE" id="PS50999"/>
    </source>
</evidence>
<evidence type="ECO:0000256" key="5">
    <source>
        <dbReference type="ARBA" id="ARBA00022692"/>
    </source>
</evidence>
<dbReference type="PANTHER" id="PTHR22888:SF9">
    <property type="entry name" value="CYTOCHROME C OXIDASE SUBUNIT 2"/>
    <property type="match status" value="1"/>
</dbReference>
<dbReference type="PROSITE" id="PS50857">
    <property type="entry name" value="COX2_CUA"/>
    <property type="match status" value="1"/>
</dbReference>
<evidence type="ECO:0000313" key="17">
    <source>
        <dbReference type="EMBL" id="BAU71446.1"/>
    </source>
</evidence>
<dbReference type="RefSeq" id="YP_009245594.1">
    <property type="nucleotide sequence ID" value="NC_029886.1"/>
</dbReference>
<dbReference type="InterPro" id="IPR008972">
    <property type="entry name" value="Cupredoxin"/>
</dbReference>
<comment type="function">
    <text evidence="13">Component of the cytochrome c oxidase, the last enzyme in the mitochondrial electron transport chain which drives oxidative phosphorylation. The respiratory chain contains 3 multisubunit complexes succinate dehydrogenase (complex II, CII), ubiquinol-cytochrome c oxidoreductase (cytochrome b-c1 complex, complex III, CIII) and cytochrome c oxidase (complex IV, CIV), that cooperate to transfer electrons derived from NADH and succinate to molecular oxygen, creating an electrochemical gradient over the inner membrane that drives transmembrane transport and the ATP synthase. Cytochrome c oxidase is the component of the respiratory chain that catalyzes the reduction of oxygen to water. Electrons originating from reduced cytochrome c in the intermembrane space (IMS) are transferred via the dinuclear copper A center (CU(A)) of subunit 2 and heme A of subunit 1 to the active site in subunit 1, a binuclear center (BNC) formed by heme A3 and copper B (CU(B)). The BNC reduces molecular oxygen to 2 water molecules using 4 electrons from cytochrome c in the IMS and 4 protons from the mitochondrial matrix.</text>
</comment>
<evidence type="ECO:0000256" key="8">
    <source>
        <dbReference type="ARBA" id="ARBA00022982"/>
    </source>
</evidence>
<evidence type="ECO:0000256" key="7">
    <source>
        <dbReference type="ARBA" id="ARBA00022967"/>
    </source>
</evidence>
<organism evidence="17">
    <name type="scientific">Diphylleia rotans</name>
    <dbReference type="NCBI Taxonomy" id="190327"/>
    <lineage>
        <taxon>Eukaryota</taxon>
        <taxon>CRuMs</taxon>
        <taxon>Collodictyonidae</taxon>
        <taxon>Diphylleia</taxon>
    </lineage>
</organism>
<dbReference type="InterPro" id="IPR036257">
    <property type="entry name" value="Cyt_c_oxidase_su2_TM_sf"/>
</dbReference>
<dbReference type="PANTHER" id="PTHR22888">
    <property type="entry name" value="CYTOCHROME C OXIDASE, SUBUNIT II"/>
    <property type="match status" value="1"/>
</dbReference>
<dbReference type="GO" id="GO:0004129">
    <property type="term" value="F:cytochrome-c oxidase activity"/>
    <property type="evidence" value="ECO:0007669"/>
    <property type="project" value="UniProtKB-EC"/>
</dbReference>
<feature type="transmembrane region" description="Helical" evidence="14">
    <location>
        <begin position="33"/>
        <end position="55"/>
    </location>
</feature>
<sequence>MIIKCDAAQSWQLLFQDSATPIMEGIVDLHNNIMWVLIAILTFILYMLIVIIKGFGHNSSHPLKKIVALDPAAETAPSHGAVIEIIWTIIPSLILAWIAIPSFALLYGMDETIDPSITVKAIGRQWYWSYEYSDEIGFISFDSYMIPESDLEKGQLRLLEVDNPLVLPTNTHIRVLVTASDVLHSWAIPSLGVKMDAVPGRLNQTSIFIKRPGTFYGQCSEICGVNHGFMPIKIKAMPFEEFYNWAVSQ</sequence>
<keyword evidence="3 13" id="KW-0813">Transport</keyword>
<dbReference type="EMBL" id="AP015014">
    <property type="protein sequence ID" value="BAU71446.1"/>
    <property type="molecule type" value="Genomic_DNA"/>
</dbReference>
<keyword evidence="8 13" id="KW-0249">Electron transport</keyword>
<dbReference type="Pfam" id="PF02790">
    <property type="entry name" value="COX2_TM"/>
    <property type="match status" value="1"/>
</dbReference>
<dbReference type="NCBIfam" id="TIGR02866">
    <property type="entry name" value="CoxB"/>
    <property type="match status" value="1"/>
</dbReference>
<evidence type="ECO:0000256" key="3">
    <source>
        <dbReference type="ARBA" id="ARBA00022448"/>
    </source>
</evidence>
<keyword evidence="6 13" id="KW-0479">Metal-binding</keyword>
<dbReference type="GO" id="GO:0016491">
    <property type="term" value="F:oxidoreductase activity"/>
    <property type="evidence" value="ECO:0007669"/>
    <property type="project" value="InterPro"/>
</dbReference>
<comment type="subcellular location">
    <subcellularLocation>
        <location evidence="1">Membrane</location>
        <topology evidence="1">Multi-pass membrane protein</topology>
    </subcellularLocation>
    <subcellularLocation>
        <location evidence="13">Mitochondrion inner membrane</location>
        <topology evidence="13">Multi-pass membrane protein</topology>
    </subcellularLocation>
</comment>
<dbReference type="Pfam" id="PF00116">
    <property type="entry name" value="COX2"/>
    <property type="match status" value="1"/>
</dbReference>
<dbReference type="InterPro" id="IPR034210">
    <property type="entry name" value="CcO_II_C"/>
</dbReference>
<evidence type="ECO:0000256" key="6">
    <source>
        <dbReference type="ARBA" id="ARBA00022723"/>
    </source>
</evidence>
<dbReference type="SUPFAM" id="SSF49503">
    <property type="entry name" value="Cupredoxins"/>
    <property type="match status" value="1"/>
</dbReference>
<comment type="catalytic activity">
    <reaction evidence="12">
        <text>4 Fe(II)-[cytochrome c] + O2 + 8 H(+)(in) = 4 Fe(III)-[cytochrome c] + 2 H2O + 4 H(+)(out)</text>
        <dbReference type="Rhea" id="RHEA:11436"/>
        <dbReference type="Rhea" id="RHEA-COMP:10350"/>
        <dbReference type="Rhea" id="RHEA-COMP:14399"/>
        <dbReference type="ChEBI" id="CHEBI:15377"/>
        <dbReference type="ChEBI" id="CHEBI:15378"/>
        <dbReference type="ChEBI" id="CHEBI:15379"/>
        <dbReference type="ChEBI" id="CHEBI:29033"/>
        <dbReference type="ChEBI" id="CHEBI:29034"/>
        <dbReference type="EC" id="7.1.1.9"/>
    </reaction>
    <physiologicalReaction direction="left-to-right" evidence="12">
        <dbReference type="Rhea" id="RHEA:11437"/>
    </physiologicalReaction>
</comment>
<dbReference type="PROSITE" id="PS00078">
    <property type="entry name" value="COX2"/>
    <property type="match status" value="1"/>
</dbReference>
<dbReference type="InterPro" id="IPR011759">
    <property type="entry name" value="Cyt_c_oxidase_su2_TM_dom"/>
</dbReference>
<evidence type="ECO:0000256" key="1">
    <source>
        <dbReference type="ARBA" id="ARBA00004141"/>
    </source>
</evidence>
<keyword evidence="10 13" id="KW-0186">Copper</keyword>
<dbReference type="GeneID" id="27217991"/>
<keyword evidence="13 17" id="KW-0496">Mitochondrion</keyword>
<evidence type="ECO:0000256" key="14">
    <source>
        <dbReference type="SAM" id="Phobius"/>
    </source>
</evidence>
<keyword evidence="4 13" id="KW-0679">Respiratory chain</keyword>
<keyword evidence="7" id="KW-1278">Translocase</keyword>
<dbReference type="GO" id="GO:0005743">
    <property type="term" value="C:mitochondrial inner membrane"/>
    <property type="evidence" value="ECO:0007669"/>
    <property type="project" value="UniProtKB-SubCell"/>
</dbReference>
<dbReference type="PRINTS" id="PR01166">
    <property type="entry name" value="CYCOXIDASEII"/>
</dbReference>
<dbReference type="InterPro" id="IPR014222">
    <property type="entry name" value="Cyt_c_oxidase_su2"/>
</dbReference>
<keyword evidence="5 13" id="KW-0812">Transmembrane</keyword>
<evidence type="ECO:0000259" key="15">
    <source>
        <dbReference type="PROSITE" id="PS50857"/>
    </source>
</evidence>
<geneLocation type="mitochondrion" evidence="17"/>
<evidence type="ECO:0000256" key="13">
    <source>
        <dbReference type="RuleBase" id="RU000457"/>
    </source>
</evidence>
<protein>
    <recommendedName>
        <fullName evidence="13">Cytochrome c oxidase subunit 2</fullName>
    </recommendedName>
</protein>
<dbReference type="SUPFAM" id="SSF81464">
    <property type="entry name" value="Cytochrome c oxidase subunit II-like, transmembrane region"/>
    <property type="match status" value="1"/>
</dbReference>
<dbReference type="PROSITE" id="PS50999">
    <property type="entry name" value="COX2_TM"/>
    <property type="match status" value="1"/>
</dbReference>
<name>A0A146I6R2_9EUKA</name>
<feature type="transmembrane region" description="Helical" evidence="14">
    <location>
        <begin position="85"/>
        <end position="109"/>
    </location>
</feature>
<gene>
    <name evidence="17" type="primary">cox2</name>
</gene>
<feature type="domain" description="Cytochrome oxidase subunit II copper A binding" evidence="15">
    <location>
        <begin position="114"/>
        <end position="248"/>
    </location>
</feature>
<evidence type="ECO:0000256" key="9">
    <source>
        <dbReference type="ARBA" id="ARBA00022989"/>
    </source>
</evidence>
<dbReference type="CDD" id="cd13912">
    <property type="entry name" value="CcO_II_C"/>
    <property type="match status" value="1"/>
</dbReference>
<evidence type="ECO:0000256" key="12">
    <source>
        <dbReference type="ARBA" id="ARBA00049512"/>
    </source>
</evidence>
<evidence type="ECO:0000256" key="10">
    <source>
        <dbReference type="ARBA" id="ARBA00023008"/>
    </source>
</evidence>
<dbReference type="AlphaFoldDB" id="A0A146I6R2"/>
<reference evidence="17" key="1">
    <citation type="submission" date="2015-10" db="EMBL/GenBank/DDBJ databases">
        <title>The mitochondrial genome of Diphylleia rotans.</title>
        <authorList>
            <person name="Kamikawa R."/>
            <person name="Roger A.J."/>
        </authorList>
    </citation>
    <scope>NUCLEOTIDE SEQUENCE</scope>
    <source>
        <strain evidence="17">NIES-3764</strain>
    </source>
</reference>
<dbReference type="Gene3D" id="2.60.40.420">
    <property type="entry name" value="Cupredoxins - blue copper proteins"/>
    <property type="match status" value="1"/>
</dbReference>
<comment type="similarity">
    <text evidence="2 13">Belongs to the cytochrome c oxidase subunit 2 family.</text>
</comment>